<protein>
    <submittedName>
        <fullName evidence="1">Uncharacterized protein</fullName>
    </submittedName>
</protein>
<organism evidence="1">
    <name type="scientific">hot springs metagenome</name>
    <dbReference type="NCBI Taxonomy" id="433727"/>
    <lineage>
        <taxon>unclassified sequences</taxon>
        <taxon>metagenomes</taxon>
        <taxon>ecological metagenomes</taxon>
    </lineage>
</organism>
<sequence length="98" mass="10861">MPKVGVNNLKPGMKLSKPVVNEAGMILLGEGTEITNALIEKLQNMNVSSVFVEGISKPQKSKEDALAEIDARFKKTENEPHMGMLKRLIKEHVEGLYK</sequence>
<dbReference type="EMBL" id="BLAB01000001">
    <property type="protein sequence ID" value="GER94235.1"/>
    <property type="molecule type" value="Genomic_DNA"/>
</dbReference>
<reference evidence="1" key="1">
    <citation type="submission" date="2019-10" db="EMBL/GenBank/DDBJ databases">
        <title>Metagenomic sequencing of thiosulfate-disproportionating enrichment culture.</title>
        <authorList>
            <person name="Umezawa K."/>
            <person name="Kojima H."/>
            <person name="Fukui M."/>
        </authorList>
    </citation>
    <scope>NUCLEOTIDE SEQUENCE</scope>
    <source>
        <strain evidence="1">45J</strain>
    </source>
</reference>
<proteinExistence type="predicted"/>
<evidence type="ECO:0000313" key="1">
    <source>
        <dbReference type="EMBL" id="GER94235.1"/>
    </source>
</evidence>
<gene>
    <name evidence="1" type="ORF">A45J_1995</name>
</gene>
<accession>A0A5J4L1Z2</accession>
<name>A0A5J4L1Z2_9ZZZZ</name>
<comment type="caution">
    <text evidence="1">The sequence shown here is derived from an EMBL/GenBank/DDBJ whole genome shotgun (WGS) entry which is preliminary data.</text>
</comment>
<dbReference type="AlphaFoldDB" id="A0A5J4L1Z2"/>